<keyword evidence="2" id="KW-1003">Cell membrane</keyword>
<evidence type="ECO:0000313" key="9">
    <source>
        <dbReference type="Proteomes" id="UP000603141"/>
    </source>
</evidence>
<dbReference type="NCBIfam" id="NF033480">
    <property type="entry name" value="bifunc_MprF"/>
    <property type="match status" value="1"/>
</dbReference>
<keyword evidence="9" id="KW-1185">Reference proteome</keyword>
<dbReference type="RefSeq" id="WP_200268953.1">
    <property type="nucleotide sequence ID" value="NZ_JAENIJ010000008.1"/>
</dbReference>
<keyword evidence="5 6" id="KW-0472">Membrane</keyword>
<comment type="caution">
    <text evidence="8">The sequence shown here is derived from an EMBL/GenBank/DDBJ whole genome shotgun (WGS) entry which is preliminary data.</text>
</comment>
<dbReference type="GO" id="GO:0016755">
    <property type="term" value="F:aminoacyltransferase activity"/>
    <property type="evidence" value="ECO:0007669"/>
    <property type="project" value="TreeGrafter"/>
</dbReference>
<dbReference type="GO" id="GO:0005886">
    <property type="term" value="C:plasma membrane"/>
    <property type="evidence" value="ECO:0007669"/>
    <property type="project" value="UniProtKB-SubCell"/>
</dbReference>
<evidence type="ECO:0000313" key="8">
    <source>
        <dbReference type="EMBL" id="MBK1882124.1"/>
    </source>
</evidence>
<feature type="transmembrane region" description="Helical" evidence="6">
    <location>
        <begin position="467"/>
        <end position="488"/>
    </location>
</feature>
<feature type="transmembrane region" description="Helical" evidence="6">
    <location>
        <begin position="218"/>
        <end position="239"/>
    </location>
</feature>
<evidence type="ECO:0000256" key="3">
    <source>
        <dbReference type="ARBA" id="ARBA00022692"/>
    </source>
</evidence>
<keyword evidence="4 6" id="KW-1133">Transmembrane helix</keyword>
<evidence type="ECO:0000256" key="1">
    <source>
        <dbReference type="ARBA" id="ARBA00004651"/>
    </source>
</evidence>
<dbReference type="PANTHER" id="PTHR34697:SF2">
    <property type="entry name" value="PHOSPHATIDYLGLYCEROL LYSYLTRANSFERASE"/>
    <property type="match status" value="1"/>
</dbReference>
<feature type="transmembrane region" description="Helical" evidence="6">
    <location>
        <begin position="63"/>
        <end position="89"/>
    </location>
</feature>
<sequence length="881" mass="97295">MSEHEELPVEVSGPVHVSRLRVWIWRLGIAAWLVILAFALAALHKEWAHFHAKDFKAALARLGWMHVGLALGCTALSYFSNAAIDLFSLRWLGKKVSTVKALGCSYIAAAFSLNAGGTLLGGGGVRMRLYTGLGLTPGEVARMAGFAVFAGWAGNALVAGILLILSPAALPMVGGALARGIGVLLVIAVGCLLLWNYWRRGKHDVDENLRWPPTGLLFAAILSSALDWVMAGMAIRVLLPGDLGNIGTAGFLGVVLVSQLLSALSHVPGGVGVLELSITRLAGAAVPHAWLAAALLCYRALFYLLPFALAAAWMGGREAWAHRRKVTRSVEILGGVWMRLGPRLGALLALGGGFVLMLSANTPMLAARRMWLKDTLPLTFVETSHFLSSIAGVALIVVARGLQRRVHAAWWAAVLLSIAGMILSLLKGFDYEEALLLGFLLLCLIPYRDQFHRHAAMWSRRFTVEWWFLLIGLTTVSVWLGFFSTRHVEYRNDLWWRFSFDGDASRFLRAQVGVAVVLIAVLLAQWLRPTPPRVRKKQAELSDEKRAKVAALVAEAPQCQAHLALLGDKMFHFSRSGNAFLMYGEQGRSRIVMGDPVGDEDEWDDLLWNFNETAEDEGRRVCYYQISSVTLARCIDMGMRLFKLGEEARVSLTEFSLESPDSRRLRQARSRAVRDGMSFEMWTPEQSKAHMTELRTVSDQWLDKHSAREKSFSLGRFDEAYLTTGPMAVILKSGTILAFANLWCGGSKEELSIDLMRYGSDAPGGVMDYLFTELLVWGKEQGYHWFSLGMAPLSGMAAHPLAPLWQKLGSLIYLRGGAFYNFRGLRDFKEKFHPEWDPHYLAVPSPWHLPAALTDITTLIGGGWRGVMGRQNRKISSNASP</sequence>
<feature type="transmembrane region" description="Helical" evidence="6">
    <location>
        <begin position="378"/>
        <end position="399"/>
    </location>
</feature>
<dbReference type="InterPro" id="IPR024320">
    <property type="entry name" value="LPG_synthase_C"/>
</dbReference>
<accession>A0A934VW45</accession>
<feature type="domain" description="Phosphatidylglycerol lysyltransferase C-terminal" evidence="7">
    <location>
        <begin position="555"/>
        <end position="842"/>
    </location>
</feature>
<feature type="transmembrane region" description="Helical" evidence="6">
    <location>
        <begin position="101"/>
        <end position="123"/>
    </location>
</feature>
<dbReference type="AlphaFoldDB" id="A0A934VW45"/>
<evidence type="ECO:0000256" key="6">
    <source>
        <dbReference type="SAM" id="Phobius"/>
    </source>
</evidence>
<reference evidence="8" key="1">
    <citation type="submission" date="2021-01" db="EMBL/GenBank/DDBJ databases">
        <title>Modified the classification status of verrucomicrobia.</title>
        <authorList>
            <person name="Feng X."/>
        </authorList>
    </citation>
    <scope>NUCLEOTIDE SEQUENCE</scope>
    <source>
        <strain evidence="8">KCTC 22041</strain>
    </source>
</reference>
<dbReference type="Pfam" id="PF09924">
    <property type="entry name" value="LPG_synthase_C"/>
    <property type="match status" value="1"/>
</dbReference>
<name>A0A934VW45_9BACT</name>
<feature type="transmembrane region" description="Helical" evidence="6">
    <location>
        <begin position="336"/>
        <end position="358"/>
    </location>
</feature>
<keyword evidence="3 6" id="KW-0812">Transmembrane</keyword>
<organism evidence="8 9">
    <name type="scientific">Luteolibacter pohnpeiensis</name>
    <dbReference type="NCBI Taxonomy" id="454153"/>
    <lineage>
        <taxon>Bacteria</taxon>
        <taxon>Pseudomonadati</taxon>
        <taxon>Verrucomicrobiota</taxon>
        <taxon>Verrucomicrobiia</taxon>
        <taxon>Verrucomicrobiales</taxon>
        <taxon>Verrucomicrobiaceae</taxon>
        <taxon>Luteolibacter</taxon>
    </lineage>
</organism>
<feature type="transmembrane region" description="Helical" evidence="6">
    <location>
        <begin position="289"/>
        <end position="315"/>
    </location>
</feature>
<gene>
    <name evidence="8" type="primary">mprF</name>
    <name evidence="8" type="ORF">JIN85_06850</name>
</gene>
<dbReference type="PANTHER" id="PTHR34697">
    <property type="entry name" value="PHOSPHATIDYLGLYCEROL LYSYLTRANSFERASE"/>
    <property type="match status" value="1"/>
</dbReference>
<evidence type="ECO:0000256" key="4">
    <source>
        <dbReference type="ARBA" id="ARBA00022989"/>
    </source>
</evidence>
<dbReference type="SUPFAM" id="SSF55729">
    <property type="entry name" value="Acyl-CoA N-acyltransferases (Nat)"/>
    <property type="match status" value="1"/>
</dbReference>
<evidence type="ECO:0000256" key="2">
    <source>
        <dbReference type="ARBA" id="ARBA00022475"/>
    </source>
</evidence>
<dbReference type="Proteomes" id="UP000603141">
    <property type="component" value="Unassembled WGS sequence"/>
</dbReference>
<evidence type="ECO:0000256" key="5">
    <source>
        <dbReference type="ARBA" id="ARBA00023136"/>
    </source>
</evidence>
<protein>
    <submittedName>
        <fullName evidence="8">Bifunctional lysylphosphatidylglycerol flippase/synthetase MprF</fullName>
    </submittedName>
</protein>
<feature type="transmembrane region" description="Helical" evidence="6">
    <location>
        <begin position="406"/>
        <end position="425"/>
    </location>
</feature>
<dbReference type="GO" id="GO:0055091">
    <property type="term" value="P:phospholipid homeostasis"/>
    <property type="evidence" value="ECO:0007669"/>
    <property type="project" value="TreeGrafter"/>
</dbReference>
<dbReference type="InterPro" id="IPR051211">
    <property type="entry name" value="PG_lysyltransferase"/>
</dbReference>
<evidence type="ECO:0000259" key="7">
    <source>
        <dbReference type="Pfam" id="PF09924"/>
    </source>
</evidence>
<feature type="transmembrane region" description="Helical" evidence="6">
    <location>
        <begin position="23"/>
        <end position="43"/>
    </location>
</feature>
<comment type="subcellular location">
    <subcellularLocation>
        <location evidence="1">Cell membrane</location>
        <topology evidence="1">Multi-pass membrane protein</topology>
    </subcellularLocation>
</comment>
<proteinExistence type="predicted"/>
<dbReference type="EMBL" id="JAENIJ010000008">
    <property type="protein sequence ID" value="MBK1882124.1"/>
    <property type="molecule type" value="Genomic_DNA"/>
</dbReference>
<feature type="transmembrane region" description="Helical" evidence="6">
    <location>
        <begin position="177"/>
        <end position="198"/>
    </location>
</feature>
<feature type="transmembrane region" description="Helical" evidence="6">
    <location>
        <begin position="143"/>
        <end position="165"/>
    </location>
</feature>
<feature type="transmembrane region" description="Helical" evidence="6">
    <location>
        <begin position="508"/>
        <end position="527"/>
    </location>
</feature>
<dbReference type="InterPro" id="IPR016181">
    <property type="entry name" value="Acyl_CoA_acyltransferase"/>
</dbReference>